<keyword evidence="5 16" id="KW-0418">Kinase</keyword>
<keyword evidence="4" id="KW-0547">Nucleotide-binding</keyword>
<dbReference type="GO" id="GO:0009228">
    <property type="term" value="P:thiamine biosynthetic process"/>
    <property type="evidence" value="ECO:0007669"/>
    <property type="project" value="UniProtKB-KW"/>
</dbReference>
<dbReference type="HAMAP" id="MF_00097">
    <property type="entry name" value="TMP_synthase"/>
    <property type="match status" value="1"/>
</dbReference>
<dbReference type="InterPro" id="IPR022998">
    <property type="entry name" value="ThiamineP_synth_TenI"/>
</dbReference>
<comment type="catalytic activity">
    <reaction evidence="10 13">
        <text>4-methyl-5-(2-phosphooxyethyl)-thiazole + 4-amino-2-methyl-5-(diphosphooxymethyl)pyrimidine + H(+) = thiamine phosphate + diphosphate</text>
        <dbReference type="Rhea" id="RHEA:22328"/>
        <dbReference type="ChEBI" id="CHEBI:15378"/>
        <dbReference type="ChEBI" id="CHEBI:33019"/>
        <dbReference type="ChEBI" id="CHEBI:37575"/>
        <dbReference type="ChEBI" id="CHEBI:57841"/>
        <dbReference type="ChEBI" id="CHEBI:58296"/>
        <dbReference type="EC" id="2.5.1.3"/>
    </reaction>
</comment>
<evidence type="ECO:0000256" key="13">
    <source>
        <dbReference type="HAMAP-Rule" id="MF_00097"/>
    </source>
</evidence>
<dbReference type="Pfam" id="PF08543">
    <property type="entry name" value="Phos_pyr_kin"/>
    <property type="match status" value="1"/>
</dbReference>
<evidence type="ECO:0000259" key="14">
    <source>
        <dbReference type="Pfam" id="PF02581"/>
    </source>
</evidence>
<keyword evidence="8 13" id="KW-0784">Thiamine biosynthesis</keyword>
<dbReference type="InterPro" id="IPR034291">
    <property type="entry name" value="TMP_synthase"/>
</dbReference>
<dbReference type="PANTHER" id="PTHR20858">
    <property type="entry name" value="PHOSPHOMETHYLPYRIMIDINE KINASE"/>
    <property type="match status" value="1"/>
</dbReference>
<feature type="binding site" evidence="13">
    <location>
        <begin position="424"/>
        <end position="426"/>
    </location>
    <ligand>
        <name>2-[(2R,5Z)-2-carboxy-4-methylthiazol-5(2H)-ylidene]ethyl phosphate</name>
        <dbReference type="ChEBI" id="CHEBI:62899"/>
    </ligand>
</feature>
<keyword evidence="3 13" id="KW-0479">Metal-binding</keyword>
<comment type="cofactor">
    <cofactor evidence="13">
        <name>Mg(2+)</name>
        <dbReference type="ChEBI" id="CHEBI:18420"/>
    </cofactor>
    <text evidence="13">Binds 1 Mg(2+) ion per subunit.</text>
</comment>
<keyword evidence="17" id="KW-1185">Reference proteome</keyword>
<dbReference type="GO" id="GO:0000287">
    <property type="term" value="F:magnesium ion binding"/>
    <property type="evidence" value="ECO:0007669"/>
    <property type="project" value="UniProtKB-UniRule"/>
</dbReference>
<sequence>MSRPVVWSIAGSDSGGGAGIQADLHTLQALGVHGCTVVTTVTAQNSIATRSLHPLTGEQLHSQLCCLLDDLPPAAIKIGLISNRDQLSTVASFMENWPAQIPRPFVVWDPVLVSTQKDVLSELQPEDITALLRQVNLITPNLSELTRLSERKVASDDALIEAALSLCRQGATAILVTGIASNEDKRNSVSASDNPCRRDYLVSDNDQFVLEKRAIDTAHDHGTGCTLSSAIAAFAAHHYPLDDCLVLASAYVTQGLQQATGQGQGPGPVAHTGWPDTLTAFPAIRRSELPAVSPRFASLTAPPGLYPVVDSVPWLVRLLDMGVTTLQLRIKAPPTAQVEVAIREAIALGKQYNAQVFINDHWTLAIKHGAFGVHLGQEDLALADLTAIEKAGLRLGISTHSYTEILIALRYSPSYIALGHIFPTQTKSMPSLPQGVERLARYVKLLTRTGIPAVAIGGIGLSNIDEVVQANPDGVAVVTAITQSENVREAVAALKEKLDQKPTGCASREVSDAH</sequence>
<dbReference type="Proteomes" id="UP000631300">
    <property type="component" value="Unassembled WGS sequence"/>
</dbReference>
<dbReference type="FunFam" id="3.20.20.70:FF:000064">
    <property type="entry name" value="Thiamine-phosphate synthase"/>
    <property type="match status" value="1"/>
</dbReference>
<evidence type="ECO:0000313" key="17">
    <source>
        <dbReference type="Proteomes" id="UP000631300"/>
    </source>
</evidence>
<evidence type="ECO:0000256" key="10">
    <source>
        <dbReference type="ARBA" id="ARBA00047334"/>
    </source>
</evidence>
<dbReference type="GO" id="GO:0005524">
    <property type="term" value="F:ATP binding"/>
    <property type="evidence" value="ECO:0007669"/>
    <property type="project" value="UniProtKB-KW"/>
</dbReference>
<feature type="domain" description="Thiamine phosphate synthase/TenI" evidence="14">
    <location>
        <begin position="311"/>
        <end position="481"/>
    </location>
</feature>
<comment type="pathway">
    <text evidence="1 13">Cofactor biosynthesis; thiamine diphosphate biosynthesis; thiamine phosphate from 4-amino-2-methyl-5-diphosphomethylpyrimidine and 4-methyl-5-(2-phosphoethyl)-thiazole: step 1/1.</text>
</comment>
<evidence type="ECO:0000256" key="11">
    <source>
        <dbReference type="ARBA" id="ARBA00047851"/>
    </source>
</evidence>
<protein>
    <recommendedName>
        <fullName evidence="13">Thiamine-phosphate synthase</fullName>
        <shortName evidence="13">TP synthase</shortName>
        <shortName evidence="13">TPS</shortName>
        <ecNumber evidence="13">2.5.1.3</ecNumber>
    </recommendedName>
    <alternativeName>
        <fullName evidence="13">Thiamine-phosphate pyrophosphorylase</fullName>
        <shortName evidence="13">TMP pyrophosphorylase</shortName>
        <shortName evidence="13">TMP-PPase</shortName>
    </alternativeName>
</protein>
<feature type="binding site" evidence="13">
    <location>
        <position position="359"/>
    </location>
    <ligand>
        <name>4-amino-2-methyl-5-(diphosphooxymethyl)pyrimidine</name>
        <dbReference type="ChEBI" id="CHEBI:57841"/>
    </ligand>
</feature>
<name>A0A918JH30_9ALTE</name>
<evidence type="ECO:0000313" key="16">
    <source>
        <dbReference type="EMBL" id="GGW81159.1"/>
    </source>
</evidence>
<feature type="binding site" evidence="13">
    <location>
        <position position="379"/>
    </location>
    <ligand>
        <name>Mg(2+)</name>
        <dbReference type="ChEBI" id="CHEBI:18420"/>
    </ligand>
</feature>
<feature type="binding site" evidence="13">
    <location>
        <position position="398"/>
    </location>
    <ligand>
        <name>4-amino-2-methyl-5-(diphosphooxymethyl)pyrimidine</name>
        <dbReference type="ChEBI" id="CHEBI:57841"/>
    </ligand>
</feature>
<dbReference type="InterPro" id="IPR013749">
    <property type="entry name" value="PM/HMP-P_kinase-1"/>
</dbReference>
<dbReference type="NCBIfam" id="TIGR00693">
    <property type="entry name" value="thiE"/>
    <property type="match status" value="1"/>
</dbReference>
<dbReference type="EC" id="2.5.1.3" evidence="13"/>
<evidence type="ECO:0000256" key="1">
    <source>
        <dbReference type="ARBA" id="ARBA00005165"/>
    </source>
</evidence>
<dbReference type="Gene3D" id="3.20.20.70">
    <property type="entry name" value="Aldolase class I"/>
    <property type="match status" value="1"/>
</dbReference>
<keyword evidence="6" id="KW-0067">ATP-binding</keyword>
<dbReference type="GO" id="GO:0009229">
    <property type="term" value="P:thiamine diphosphate biosynthetic process"/>
    <property type="evidence" value="ECO:0007669"/>
    <property type="project" value="UniProtKB-UniRule"/>
</dbReference>
<feature type="domain" description="Pyridoxamine kinase/Phosphomethylpyrimidine kinase" evidence="15">
    <location>
        <begin position="13"/>
        <end position="269"/>
    </location>
</feature>
<dbReference type="InterPro" id="IPR036206">
    <property type="entry name" value="ThiamineP_synth_sf"/>
</dbReference>
<evidence type="ECO:0000256" key="2">
    <source>
        <dbReference type="ARBA" id="ARBA00022679"/>
    </source>
</evidence>
<evidence type="ECO:0000256" key="4">
    <source>
        <dbReference type="ARBA" id="ARBA00022741"/>
    </source>
</evidence>
<evidence type="ECO:0000256" key="6">
    <source>
        <dbReference type="ARBA" id="ARBA00022840"/>
    </source>
</evidence>
<dbReference type="EMBL" id="BMXP01000002">
    <property type="protein sequence ID" value="GGW81159.1"/>
    <property type="molecule type" value="Genomic_DNA"/>
</dbReference>
<evidence type="ECO:0000256" key="7">
    <source>
        <dbReference type="ARBA" id="ARBA00022842"/>
    </source>
</evidence>
<dbReference type="InterPro" id="IPR004399">
    <property type="entry name" value="HMP/HMP-P_kinase_dom"/>
</dbReference>
<dbReference type="InterPro" id="IPR013785">
    <property type="entry name" value="Aldolase_TIM"/>
</dbReference>
<feature type="binding site" evidence="13">
    <location>
        <position position="427"/>
    </location>
    <ligand>
        <name>4-amino-2-methyl-5-(diphosphooxymethyl)pyrimidine</name>
        <dbReference type="ChEBI" id="CHEBI:57841"/>
    </ligand>
</feature>
<dbReference type="AlphaFoldDB" id="A0A918JH30"/>
<feature type="binding site" evidence="13">
    <location>
        <position position="360"/>
    </location>
    <ligand>
        <name>Mg(2+)</name>
        <dbReference type="ChEBI" id="CHEBI:18420"/>
    </ligand>
</feature>
<comment type="similarity">
    <text evidence="13">Belongs to the thiamine-phosphate synthase family.</text>
</comment>
<organism evidence="16 17">
    <name type="scientific">Alteromonas halophila</name>
    <dbReference type="NCBI Taxonomy" id="516698"/>
    <lineage>
        <taxon>Bacteria</taxon>
        <taxon>Pseudomonadati</taxon>
        <taxon>Pseudomonadota</taxon>
        <taxon>Gammaproteobacteria</taxon>
        <taxon>Alteromonadales</taxon>
        <taxon>Alteromonadaceae</taxon>
        <taxon>Alteromonas/Salinimonas group</taxon>
        <taxon>Alteromonas</taxon>
    </lineage>
</organism>
<comment type="catalytic activity">
    <reaction evidence="11 13">
        <text>2-(2-carboxy-4-methylthiazol-5-yl)ethyl phosphate + 4-amino-2-methyl-5-(diphosphooxymethyl)pyrimidine + 2 H(+) = thiamine phosphate + CO2 + diphosphate</text>
        <dbReference type="Rhea" id="RHEA:47848"/>
        <dbReference type="ChEBI" id="CHEBI:15378"/>
        <dbReference type="ChEBI" id="CHEBI:16526"/>
        <dbReference type="ChEBI" id="CHEBI:33019"/>
        <dbReference type="ChEBI" id="CHEBI:37575"/>
        <dbReference type="ChEBI" id="CHEBI:57841"/>
        <dbReference type="ChEBI" id="CHEBI:62890"/>
        <dbReference type="EC" id="2.5.1.3"/>
    </reaction>
</comment>
<dbReference type="CDD" id="cd00564">
    <property type="entry name" value="TMP_TenI"/>
    <property type="match status" value="1"/>
</dbReference>
<dbReference type="RefSeq" id="WP_189404531.1">
    <property type="nucleotide sequence ID" value="NZ_BMXP01000002.1"/>
</dbReference>
<feature type="binding site" evidence="13">
    <location>
        <begin position="478"/>
        <end position="479"/>
    </location>
    <ligand>
        <name>2-[(2R,5Z)-2-carboxy-4-methylthiazol-5(2H)-ylidene]ethyl phosphate</name>
        <dbReference type="ChEBI" id="CHEBI:62899"/>
    </ligand>
</feature>
<comment type="function">
    <text evidence="13">Condenses 4-methyl-5-(beta-hydroxyethyl)thiazole monophosphate (THZ-P) and 2-methyl-4-amino-5-hydroxymethyl pyrimidine pyrophosphate (HMP-PP) to form thiamine monophosphate (TMP).</text>
</comment>
<feature type="binding site" evidence="13">
    <location>
        <position position="458"/>
    </location>
    <ligand>
        <name>2-[(2R,5Z)-2-carboxy-4-methylthiazol-5(2H)-ylidene]ethyl phosphate</name>
        <dbReference type="ChEBI" id="CHEBI:62899"/>
    </ligand>
</feature>
<keyword evidence="7 13" id="KW-0460">Magnesium</keyword>
<evidence type="ECO:0000256" key="3">
    <source>
        <dbReference type="ARBA" id="ARBA00022723"/>
    </source>
</evidence>
<evidence type="ECO:0000256" key="8">
    <source>
        <dbReference type="ARBA" id="ARBA00022977"/>
    </source>
</evidence>
<gene>
    <name evidence="16" type="primary">thiDE</name>
    <name evidence="13" type="synonym">thiE</name>
    <name evidence="16" type="ORF">GCM10007391_12860</name>
</gene>
<comment type="catalytic activity">
    <reaction evidence="12 13">
        <text>2-[(2R,5Z)-2-carboxy-4-methylthiazol-5(2H)-ylidene]ethyl phosphate + 4-amino-2-methyl-5-(diphosphooxymethyl)pyrimidine + 2 H(+) = thiamine phosphate + CO2 + diphosphate</text>
        <dbReference type="Rhea" id="RHEA:47844"/>
        <dbReference type="ChEBI" id="CHEBI:15378"/>
        <dbReference type="ChEBI" id="CHEBI:16526"/>
        <dbReference type="ChEBI" id="CHEBI:33019"/>
        <dbReference type="ChEBI" id="CHEBI:37575"/>
        <dbReference type="ChEBI" id="CHEBI:57841"/>
        <dbReference type="ChEBI" id="CHEBI:62899"/>
        <dbReference type="EC" id="2.5.1.3"/>
    </reaction>
</comment>
<dbReference type="Pfam" id="PF02581">
    <property type="entry name" value="TMP-TENI"/>
    <property type="match status" value="1"/>
</dbReference>
<accession>A0A918JH30</accession>
<dbReference type="SUPFAM" id="SSF53613">
    <property type="entry name" value="Ribokinase-like"/>
    <property type="match status" value="1"/>
</dbReference>
<dbReference type="GO" id="GO:0008972">
    <property type="term" value="F:phosphomethylpyrimidine kinase activity"/>
    <property type="evidence" value="ECO:0007669"/>
    <property type="project" value="InterPro"/>
</dbReference>
<evidence type="ECO:0000256" key="12">
    <source>
        <dbReference type="ARBA" id="ARBA00047883"/>
    </source>
</evidence>
<reference evidence="16" key="2">
    <citation type="submission" date="2020-09" db="EMBL/GenBank/DDBJ databases">
        <authorList>
            <person name="Sun Q."/>
            <person name="Kim S."/>
        </authorList>
    </citation>
    <scope>NUCLEOTIDE SEQUENCE</scope>
    <source>
        <strain evidence="16">KCTC 22164</strain>
    </source>
</reference>
<comment type="caution">
    <text evidence="16">The sequence shown here is derived from an EMBL/GenBank/DDBJ whole genome shotgun (WGS) entry which is preliminary data.</text>
</comment>
<dbReference type="CDD" id="cd01169">
    <property type="entry name" value="HMPP_kinase"/>
    <property type="match status" value="1"/>
</dbReference>
<dbReference type="Gene3D" id="3.40.1190.20">
    <property type="match status" value="1"/>
</dbReference>
<proteinExistence type="inferred from homology"/>
<evidence type="ECO:0000256" key="5">
    <source>
        <dbReference type="ARBA" id="ARBA00022777"/>
    </source>
</evidence>
<dbReference type="GO" id="GO:0008902">
    <property type="term" value="F:hydroxymethylpyrimidine kinase activity"/>
    <property type="evidence" value="ECO:0007669"/>
    <property type="project" value="TreeGrafter"/>
</dbReference>
<dbReference type="GO" id="GO:0004789">
    <property type="term" value="F:thiamine-phosphate diphosphorylase activity"/>
    <property type="evidence" value="ECO:0007669"/>
    <property type="project" value="UniProtKB-UniRule"/>
</dbReference>
<feature type="binding site" evidence="13">
    <location>
        <begin position="327"/>
        <end position="331"/>
    </location>
    <ligand>
        <name>4-amino-2-methyl-5-(diphosphooxymethyl)pyrimidine</name>
        <dbReference type="ChEBI" id="CHEBI:57841"/>
    </ligand>
</feature>
<evidence type="ECO:0000259" key="15">
    <source>
        <dbReference type="Pfam" id="PF08543"/>
    </source>
</evidence>
<reference evidence="16" key="1">
    <citation type="journal article" date="2014" name="Int. J. Syst. Evol. Microbiol.">
        <title>Complete genome sequence of Corynebacterium casei LMG S-19264T (=DSM 44701T), isolated from a smear-ripened cheese.</title>
        <authorList>
            <consortium name="US DOE Joint Genome Institute (JGI-PGF)"/>
            <person name="Walter F."/>
            <person name="Albersmeier A."/>
            <person name="Kalinowski J."/>
            <person name="Ruckert C."/>
        </authorList>
    </citation>
    <scope>NUCLEOTIDE SEQUENCE</scope>
    <source>
        <strain evidence="16">KCTC 22164</strain>
    </source>
</reference>
<keyword evidence="2 13" id="KW-0808">Transferase</keyword>
<dbReference type="SUPFAM" id="SSF51391">
    <property type="entry name" value="Thiamin phosphate synthase"/>
    <property type="match status" value="1"/>
</dbReference>
<keyword evidence="9" id="KW-0511">Multifunctional enzyme</keyword>
<dbReference type="InterPro" id="IPR029056">
    <property type="entry name" value="Ribokinase-like"/>
</dbReference>
<dbReference type="PANTHER" id="PTHR20858:SF17">
    <property type="entry name" value="HYDROXYMETHYLPYRIMIDINE_PHOSPHOMETHYLPYRIMIDINE KINASE THI20-RELATED"/>
    <property type="match status" value="1"/>
</dbReference>
<dbReference type="GO" id="GO:0005829">
    <property type="term" value="C:cytosol"/>
    <property type="evidence" value="ECO:0007669"/>
    <property type="project" value="TreeGrafter"/>
</dbReference>
<evidence type="ECO:0000256" key="9">
    <source>
        <dbReference type="ARBA" id="ARBA00023268"/>
    </source>
</evidence>
<dbReference type="NCBIfam" id="NF002904">
    <property type="entry name" value="PRK03512.1"/>
    <property type="match status" value="1"/>
</dbReference>